<gene>
    <name evidence="1" type="ORF">DY252_21335</name>
</gene>
<proteinExistence type="predicted"/>
<keyword evidence="2" id="KW-1185">Reference proteome</keyword>
<accession>A0ABM6Y3H1</accession>
<evidence type="ECO:0000313" key="2">
    <source>
        <dbReference type="Proteomes" id="UP000256971"/>
    </source>
</evidence>
<sequence>MSIIDLRECDLPTTVWNWLIADKKEEVISDFLAKETLDWLIQNGAPDSESLRKIVDDYAMVAARRLISENDVVEAVRLGLSAFLETPFEQFVEDDEELIIKITTSFCNWFNMETGGNVSAGISYA</sequence>
<name>A0ABM6Y3H1_9PROT</name>
<protein>
    <submittedName>
        <fullName evidence="1">Uncharacterized protein</fullName>
    </submittedName>
</protein>
<reference evidence="1 2" key="1">
    <citation type="submission" date="2018-08" db="EMBL/GenBank/DDBJ databases">
        <title>Complete genome sequence of type strain Thalassospira indica MCCC 1A01103T, isolated from isolated from deep seawater of the Indian Ocean.</title>
        <authorList>
            <person name="Liu Y."/>
        </authorList>
    </citation>
    <scope>NUCLEOTIDE SEQUENCE [LARGE SCALE GENOMIC DNA]</scope>
    <source>
        <strain evidence="1 2">PB8BT</strain>
    </source>
</reference>
<dbReference type="Proteomes" id="UP000256971">
    <property type="component" value="Chromosome"/>
</dbReference>
<evidence type="ECO:0000313" key="1">
    <source>
        <dbReference type="EMBL" id="AXO16492.1"/>
    </source>
</evidence>
<dbReference type="RefSeq" id="WP_064790271.1">
    <property type="nucleotide sequence ID" value="NZ_CP031555.1"/>
</dbReference>
<dbReference type="EMBL" id="CP031555">
    <property type="protein sequence ID" value="AXO16492.1"/>
    <property type="molecule type" value="Genomic_DNA"/>
</dbReference>
<organism evidence="1 2">
    <name type="scientific">Thalassospira indica</name>
    <dbReference type="NCBI Taxonomy" id="1891279"/>
    <lineage>
        <taxon>Bacteria</taxon>
        <taxon>Pseudomonadati</taxon>
        <taxon>Pseudomonadota</taxon>
        <taxon>Alphaproteobacteria</taxon>
        <taxon>Rhodospirillales</taxon>
        <taxon>Thalassospiraceae</taxon>
        <taxon>Thalassospira</taxon>
    </lineage>
</organism>